<dbReference type="PANTHER" id="PTHR47001:SF1">
    <property type="entry name" value="TRANSCRIPTION FACTOR BHLH11"/>
    <property type="match status" value="1"/>
</dbReference>
<dbReference type="InterPro" id="IPR057075">
    <property type="entry name" value="bHLH_IRO3"/>
</dbReference>
<dbReference type="SUPFAM" id="SSF47459">
    <property type="entry name" value="HLH, helix-loop-helix DNA-binding domain"/>
    <property type="match status" value="1"/>
</dbReference>
<keyword evidence="3" id="KW-0238">DNA-binding</keyword>
<feature type="coiled-coil region" evidence="6">
    <location>
        <begin position="88"/>
        <end position="143"/>
    </location>
</feature>
<evidence type="ECO:0000256" key="5">
    <source>
        <dbReference type="ARBA" id="ARBA00023242"/>
    </source>
</evidence>
<reference evidence="9 10" key="1">
    <citation type="journal article" date="2021" name="Comput. Struct. Biotechnol. J.">
        <title>De novo genome assembly of the potent medicinal plant Rehmannia glutinosa using nanopore technology.</title>
        <authorList>
            <person name="Ma L."/>
            <person name="Dong C."/>
            <person name="Song C."/>
            <person name="Wang X."/>
            <person name="Zheng X."/>
            <person name="Niu Y."/>
            <person name="Chen S."/>
            <person name="Feng W."/>
        </authorList>
    </citation>
    <scope>NUCLEOTIDE SEQUENCE [LARGE SCALE GENOMIC DNA]</scope>
    <source>
        <strain evidence="9">DH-2019</strain>
    </source>
</reference>
<proteinExistence type="predicted"/>
<protein>
    <recommendedName>
        <fullName evidence="8">BHLH domain-containing protein</fullName>
    </recommendedName>
</protein>
<feature type="compositionally biased region" description="Low complexity" evidence="7">
    <location>
        <begin position="298"/>
        <end position="310"/>
    </location>
</feature>
<dbReference type="SMART" id="SM00353">
    <property type="entry name" value="HLH"/>
    <property type="match status" value="1"/>
</dbReference>
<feature type="domain" description="BHLH" evidence="8">
    <location>
        <begin position="48"/>
        <end position="98"/>
    </location>
</feature>
<keyword evidence="2" id="KW-0805">Transcription regulation</keyword>
<dbReference type="InterPro" id="IPR011598">
    <property type="entry name" value="bHLH_dom"/>
</dbReference>
<comment type="caution">
    <text evidence="9">The sequence shown here is derived from an EMBL/GenBank/DDBJ whole genome shotgun (WGS) entry which is preliminary data.</text>
</comment>
<comment type="subcellular location">
    <subcellularLocation>
        <location evidence="1">Nucleus</location>
    </subcellularLocation>
</comment>
<feature type="compositionally biased region" description="Polar residues" evidence="7">
    <location>
        <begin position="220"/>
        <end position="239"/>
    </location>
</feature>
<evidence type="ECO:0000256" key="4">
    <source>
        <dbReference type="ARBA" id="ARBA00023163"/>
    </source>
</evidence>
<name>A0ABR0UGL6_REHGL</name>
<accession>A0ABR0UGL6</accession>
<keyword evidence="4" id="KW-0804">Transcription</keyword>
<organism evidence="9 10">
    <name type="scientific">Rehmannia glutinosa</name>
    <name type="common">Chinese foxglove</name>
    <dbReference type="NCBI Taxonomy" id="99300"/>
    <lineage>
        <taxon>Eukaryota</taxon>
        <taxon>Viridiplantae</taxon>
        <taxon>Streptophyta</taxon>
        <taxon>Embryophyta</taxon>
        <taxon>Tracheophyta</taxon>
        <taxon>Spermatophyta</taxon>
        <taxon>Magnoliopsida</taxon>
        <taxon>eudicotyledons</taxon>
        <taxon>Gunneridae</taxon>
        <taxon>Pentapetalae</taxon>
        <taxon>asterids</taxon>
        <taxon>lamiids</taxon>
        <taxon>Lamiales</taxon>
        <taxon>Orobanchaceae</taxon>
        <taxon>Rehmannieae</taxon>
        <taxon>Rehmannia</taxon>
    </lineage>
</organism>
<dbReference type="PROSITE" id="PS50888">
    <property type="entry name" value="BHLH"/>
    <property type="match status" value="1"/>
</dbReference>
<evidence type="ECO:0000313" key="9">
    <source>
        <dbReference type="EMBL" id="KAK6121426.1"/>
    </source>
</evidence>
<evidence type="ECO:0000313" key="10">
    <source>
        <dbReference type="Proteomes" id="UP001318860"/>
    </source>
</evidence>
<dbReference type="CDD" id="cd11446">
    <property type="entry name" value="bHLH_AtILR3_like"/>
    <property type="match status" value="1"/>
</dbReference>
<dbReference type="PANTHER" id="PTHR47001">
    <property type="entry name" value="TRANSCRIPTION FACTOR BHLH121"/>
    <property type="match status" value="1"/>
</dbReference>
<evidence type="ECO:0000256" key="1">
    <source>
        <dbReference type="ARBA" id="ARBA00004123"/>
    </source>
</evidence>
<dbReference type="Gene3D" id="4.10.280.10">
    <property type="entry name" value="Helix-loop-helix DNA-binding domain"/>
    <property type="match status" value="1"/>
</dbReference>
<evidence type="ECO:0000259" key="8">
    <source>
        <dbReference type="PROSITE" id="PS50888"/>
    </source>
</evidence>
<keyword evidence="10" id="KW-1185">Reference proteome</keyword>
<keyword evidence="6" id="KW-0175">Coiled coil</keyword>
<evidence type="ECO:0000256" key="2">
    <source>
        <dbReference type="ARBA" id="ARBA00023015"/>
    </source>
</evidence>
<dbReference type="Pfam" id="PF23177">
    <property type="entry name" value="bHLH_IRO3"/>
    <property type="match status" value="1"/>
</dbReference>
<dbReference type="InterPro" id="IPR036638">
    <property type="entry name" value="HLH_DNA-bd_sf"/>
</dbReference>
<evidence type="ECO:0000256" key="3">
    <source>
        <dbReference type="ARBA" id="ARBA00023125"/>
    </source>
</evidence>
<evidence type="ECO:0000256" key="6">
    <source>
        <dbReference type="SAM" id="Coils"/>
    </source>
</evidence>
<feature type="region of interest" description="Disordered" evidence="7">
    <location>
        <begin position="220"/>
        <end position="310"/>
    </location>
</feature>
<feature type="region of interest" description="Disordered" evidence="7">
    <location>
        <begin position="1"/>
        <end position="24"/>
    </location>
</feature>
<dbReference type="Proteomes" id="UP001318860">
    <property type="component" value="Unassembled WGS sequence"/>
</dbReference>
<dbReference type="EMBL" id="JABTTQ020002913">
    <property type="protein sequence ID" value="KAK6121426.1"/>
    <property type="molecule type" value="Genomic_DNA"/>
</dbReference>
<keyword evidence="5" id="KW-0539">Nucleus</keyword>
<evidence type="ECO:0000256" key="7">
    <source>
        <dbReference type="SAM" id="MobiDB-lite"/>
    </source>
</evidence>
<feature type="compositionally biased region" description="Basic and acidic residues" evidence="7">
    <location>
        <begin position="240"/>
        <end position="260"/>
    </location>
</feature>
<feature type="compositionally biased region" description="Polar residues" evidence="7">
    <location>
        <begin position="273"/>
        <end position="282"/>
    </location>
</feature>
<gene>
    <name evidence="9" type="ORF">DH2020_044828</name>
</gene>
<sequence length="396" mass="44459">MDQLNRDSLFQSMPSSTNFQNSSDVRVLATRPNPDCRMEAETKDTVTARKVQKADREKLRRDRLNEQFMELGNTLDPDRPKNDKASILTDTVQMLKDLTAQVDRLKSEYTALTEESRELTQEKNDLREEKASLKSDIENLNAQYLQRVRAMYPWAGMDHSVVMHPSSYPYPMPVPLPTGPIPMHPSLQPYPFYGNQNPAVVPNPCSTYVPYMTHNTMIEQQSTQHVSQVAPQSNRSHALSKQDLRYKSSDGESRIEKSDDSNDITTDLELKTPGSTSEQDSSSKQRKAKKIARKETSVADGSSSSGCSSAHSVQAISSNSIVGAQHRAFFFNGNNSSRLSTSHSRDERESRHDLFQAAASTRCLASTAIDHITVCVTQQPVYSGCRPIYWLAPPRR</sequence>
<dbReference type="InterPro" id="IPR044579">
    <property type="entry name" value="bHLH11/121"/>
</dbReference>